<dbReference type="Proteomes" id="UP000000954">
    <property type="component" value="Chromosome"/>
</dbReference>
<evidence type="ECO:0000313" key="1">
    <source>
        <dbReference type="EMBL" id="ACU94943.1"/>
    </source>
</evidence>
<gene>
    <name evidence="1" type="ordered locus">Ccur_12620</name>
</gene>
<protein>
    <submittedName>
        <fullName evidence="1">Predicted phosphatase</fullName>
    </submittedName>
</protein>
<dbReference type="SUPFAM" id="SSF56784">
    <property type="entry name" value="HAD-like"/>
    <property type="match status" value="1"/>
</dbReference>
<reference evidence="1 2" key="1">
    <citation type="journal article" date="2009" name="Stand. Genomic Sci.">
        <title>Complete genome sequence of Cryptobacterium curtum type strain (12-3).</title>
        <authorList>
            <person name="Mavrommatis K."/>
            <person name="Pukall R."/>
            <person name="Rohde C."/>
            <person name="Chen F."/>
            <person name="Sims D."/>
            <person name="Brettin T."/>
            <person name="Kuske C."/>
            <person name="Detter J.C."/>
            <person name="Han C."/>
            <person name="Lapidus A."/>
            <person name="Copeland A."/>
            <person name="Glavina Del Rio T."/>
            <person name="Nolan M."/>
            <person name="Lucas S."/>
            <person name="Tice H."/>
            <person name="Cheng J.F."/>
            <person name="Bruce D."/>
            <person name="Goodwin L."/>
            <person name="Pitluck S."/>
            <person name="Ovchinnikova G."/>
            <person name="Pati A."/>
            <person name="Ivanova N."/>
            <person name="Chen A."/>
            <person name="Palaniappan K."/>
            <person name="Chain P."/>
            <person name="D'haeseleer P."/>
            <person name="Goker M."/>
            <person name="Bristow J."/>
            <person name="Eisen J.A."/>
            <person name="Markowitz V."/>
            <person name="Hugenholtz P."/>
            <person name="Rohde M."/>
            <person name="Klenk H.P."/>
            <person name="Kyrpides N.C."/>
        </authorList>
    </citation>
    <scope>NUCLEOTIDE SEQUENCE [LARGE SCALE GENOMIC DNA]</scope>
    <source>
        <strain evidence="2">ATCC 700683 / DSM 15641 / 12-3</strain>
    </source>
</reference>
<sequence length="298" mass="33418">MNDACAQPAQTAVFYDAIFFDLDGTLLPMDVPDFLERYYFHLGVLARERGFDASVMTEALNEGMRVMGDHEPDITNIEAFWGMFERRFYELEGTWADRQAIEEFFDEFYRTRFDLAGEHIVADPSAQRAVSTLAAKGYPLYLTTMPLFPREAVLARLRWAKVDAGLFARITSCENSTAVKPQVAYYYENLFIAQTEPARTLMVGNNTLDDLVCLNAGMDAYLVTDHLINTNGYNIDSVKHGTLAQFCAFAESLPPCTSTTALAGDPMRSPLEDDSAGVAWARSGDRNLHPHADWEDTL</sequence>
<dbReference type="RefSeq" id="WP_015778806.1">
    <property type="nucleotide sequence ID" value="NC_013170.1"/>
</dbReference>
<dbReference type="KEGG" id="ccu:Ccur_12620"/>
<dbReference type="Gene3D" id="3.40.50.1000">
    <property type="entry name" value="HAD superfamily/HAD-like"/>
    <property type="match status" value="1"/>
</dbReference>
<accession>C7MKZ6</accession>
<dbReference type="eggNOG" id="COG0637">
    <property type="taxonomic scope" value="Bacteria"/>
</dbReference>
<keyword evidence="2" id="KW-1185">Reference proteome</keyword>
<dbReference type="HOGENOM" id="CLU_064956_1_0_11"/>
<dbReference type="InterPro" id="IPR036412">
    <property type="entry name" value="HAD-like_sf"/>
</dbReference>
<dbReference type="STRING" id="469378.Ccur_12620"/>
<dbReference type="EMBL" id="CP001682">
    <property type="protein sequence ID" value="ACU94943.1"/>
    <property type="molecule type" value="Genomic_DNA"/>
</dbReference>
<proteinExistence type="predicted"/>
<organism evidence="1 2">
    <name type="scientific">Cryptobacterium curtum (strain ATCC 700683 / DSM 15641 / CCUG 43107 / 12-3)</name>
    <dbReference type="NCBI Taxonomy" id="469378"/>
    <lineage>
        <taxon>Bacteria</taxon>
        <taxon>Bacillati</taxon>
        <taxon>Actinomycetota</taxon>
        <taxon>Coriobacteriia</taxon>
        <taxon>Eggerthellales</taxon>
        <taxon>Eggerthellaceae</taxon>
        <taxon>Cryptobacterium</taxon>
    </lineage>
</organism>
<dbReference type="OrthoDB" id="9809962at2"/>
<evidence type="ECO:0000313" key="2">
    <source>
        <dbReference type="Proteomes" id="UP000000954"/>
    </source>
</evidence>
<dbReference type="AlphaFoldDB" id="C7MKZ6"/>
<name>C7MKZ6_CRYCD</name>
<dbReference type="InterPro" id="IPR023214">
    <property type="entry name" value="HAD_sf"/>
</dbReference>
<dbReference type="Pfam" id="PF00702">
    <property type="entry name" value="Hydrolase"/>
    <property type="match status" value="1"/>
</dbReference>